<evidence type="ECO:0000313" key="1">
    <source>
        <dbReference type="EMBL" id="KAE8377333.1"/>
    </source>
</evidence>
<sequence length="80" mass="8907">MSPFSPSLLFSVIHVSRGKENTMKPGLPSKHACSQSASKLDSWFSSHIEHCIQWSRRSLLTCGLTPARFPYNSRLGKNSS</sequence>
<dbReference type="Proteomes" id="UP000326198">
    <property type="component" value="Unassembled WGS sequence"/>
</dbReference>
<name>A0A5N7B5M4_9EURO</name>
<dbReference type="EMBL" id="ML736225">
    <property type="protein sequence ID" value="KAE8377333.1"/>
    <property type="molecule type" value="Genomic_DNA"/>
</dbReference>
<gene>
    <name evidence="1" type="ORF">BDV26DRAFT_263872</name>
</gene>
<evidence type="ECO:0000313" key="2">
    <source>
        <dbReference type="Proteomes" id="UP000326198"/>
    </source>
</evidence>
<accession>A0A5N7B5M4</accession>
<reference evidence="1 2" key="1">
    <citation type="submission" date="2019-04" db="EMBL/GenBank/DDBJ databases">
        <title>Friends and foes A comparative genomics studyof 23 Aspergillus species from section Flavi.</title>
        <authorList>
            <consortium name="DOE Joint Genome Institute"/>
            <person name="Kjaerbolling I."/>
            <person name="Vesth T."/>
            <person name="Frisvad J.C."/>
            <person name="Nybo J.L."/>
            <person name="Theobald S."/>
            <person name="Kildgaard S."/>
            <person name="Isbrandt T."/>
            <person name="Kuo A."/>
            <person name="Sato A."/>
            <person name="Lyhne E.K."/>
            <person name="Kogle M.E."/>
            <person name="Wiebenga A."/>
            <person name="Kun R.S."/>
            <person name="Lubbers R.J."/>
            <person name="Makela M.R."/>
            <person name="Barry K."/>
            <person name="Chovatia M."/>
            <person name="Clum A."/>
            <person name="Daum C."/>
            <person name="Haridas S."/>
            <person name="He G."/>
            <person name="LaButti K."/>
            <person name="Lipzen A."/>
            <person name="Mondo S."/>
            <person name="Riley R."/>
            <person name="Salamov A."/>
            <person name="Simmons B.A."/>
            <person name="Magnuson J.K."/>
            <person name="Henrissat B."/>
            <person name="Mortensen U.H."/>
            <person name="Larsen T.O."/>
            <person name="Devries R.P."/>
            <person name="Grigoriev I.V."/>
            <person name="Machida M."/>
            <person name="Baker S.E."/>
            <person name="Andersen M.R."/>
        </authorList>
    </citation>
    <scope>NUCLEOTIDE SEQUENCE [LARGE SCALE GENOMIC DNA]</scope>
    <source>
        <strain evidence="1 2">IBT 29228</strain>
    </source>
</reference>
<protein>
    <submittedName>
        <fullName evidence="1">Uncharacterized protein</fullName>
    </submittedName>
</protein>
<dbReference type="AlphaFoldDB" id="A0A5N7B5M4"/>
<organism evidence="1 2">
    <name type="scientific">Aspergillus bertholletiae</name>
    <dbReference type="NCBI Taxonomy" id="1226010"/>
    <lineage>
        <taxon>Eukaryota</taxon>
        <taxon>Fungi</taxon>
        <taxon>Dikarya</taxon>
        <taxon>Ascomycota</taxon>
        <taxon>Pezizomycotina</taxon>
        <taxon>Eurotiomycetes</taxon>
        <taxon>Eurotiomycetidae</taxon>
        <taxon>Eurotiales</taxon>
        <taxon>Aspergillaceae</taxon>
        <taxon>Aspergillus</taxon>
        <taxon>Aspergillus subgen. Circumdati</taxon>
    </lineage>
</organism>
<keyword evidence="2" id="KW-1185">Reference proteome</keyword>
<proteinExistence type="predicted"/>